<gene>
    <name evidence="1" type="ORF">COX37_00680</name>
</gene>
<dbReference type="EMBL" id="PCRO01000009">
    <property type="protein sequence ID" value="PIP23066.1"/>
    <property type="molecule type" value="Genomic_DNA"/>
</dbReference>
<dbReference type="Proteomes" id="UP000229976">
    <property type="component" value="Unassembled WGS sequence"/>
</dbReference>
<name>A0A2G9YUZ1_9BACT</name>
<comment type="caution">
    <text evidence="1">The sequence shown here is derived from an EMBL/GenBank/DDBJ whole genome shotgun (WGS) entry which is preliminary data.</text>
</comment>
<organism evidence="1 2">
    <name type="scientific">Candidatus Nealsonbacteria bacterium CG23_combo_of_CG06-09_8_20_14_all_39_17</name>
    <dbReference type="NCBI Taxonomy" id="1974722"/>
    <lineage>
        <taxon>Bacteria</taxon>
        <taxon>Candidatus Nealsoniibacteriota</taxon>
    </lineage>
</organism>
<evidence type="ECO:0000313" key="1">
    <source>
        <dbReference type="EMBL" id="PIP23066.1"/>
    </source>
</evidence>
<dbReference type="AlphaFoldDB" id="A0A2G9YUZ1"/>
<protein>
    <submittedName>
        <fullName evidence="1">Uncharacterized protein</fullName>
    </submittedName>
</protein>
<accession>A0A2G9YUZ1</accession>
<sequence length="169" mass="19173">MRIPQHLLQFKEERALLIVTGKNVAEFYIAADGVIEKDGSFEVTLPDYFKKEGFFGRRGGGLFSSGSIVEKTKQKVKNGFLKEFKDSIKELFSKNKINHIYIFSPSDTINVVEKNLPATEKKKVSAAFKGNFYKQNPLALLEKINVEIKGKEVEMLKPEEAKILKTKTL</sequence>
<reference evidence="1 2" key="1">
    <citation type="submission" date="2017-09" db="EMBL/GenBank/DDBJ databases">
        <title>Depth-based differentiation of microbial function through sediment-hosted aquifers and enrichment of novel symbionts in the deep terrestrial subsurface.</title>
        <authorList>
            <person name="Probst A.J."/>
            <person name="Ladd B."/>
            <person name="Jarett J.K."/>
            <person name="Geller-Mcgrath D.E."/>
            <person name="Sieber C.M."/>
            <person name="Emerson J.B."/>
            <person name="Anantharaman K."/>
            <person name="Thomas B.C."/>
            <person name="Malmstrom R."/>
            <person name="Stieglmeier M."/>
            <person name="Klingl A."/>
            <person name="Woyke T."/>
            <person name="Ryan C.M."/>
            <person name="Banfield J.F."/>
        </authorList>
    </citation>
    <scope>NUCLEOTIDE SEQUENCE [LARGE SCALE GENOMIC DNA]</scope>
    <source>
        <strain evidence="1">CG23_combo_of_CG06-09_8_20_14_all_39_17</strain>
    </source>
</reference>
<evidence type="ECO:0000313" key="2">
    <source>
        <dbReference type="Proteomes" id="UP000229976"/>
    </source>
</evidence>
<proteinExistence type="predicted"/>